<gene>
    <name evidence="1" type="ORF">GJW-30_1_03031</name>
</gene>
<evidence type="ECO:0000313" key="2">
    <source>
        <dbReference type="Proteomes" id="UP000236884"/>
    </source>
</evidence>
<organism evidence="1 2">
    <name type="scientific">Variibacter gotjawalensis</name>
    <dbReference type="NCBI Taxonomy" id="1333996"/>
    <lineage>
        <taxon>Bacteria</taxon>
        <taxon>Pseudomonadati</taxon>
        <taxon>Pseudomonadota</taxon>
        <taxon>Alphaproteobacteria</taxon>
        <taxon>Hyphomicrobiales</taxon>
        <taxon>Nitrobacteraceae</taxon>
        <taxon>Variibacter</taxon>
    </lineage>
</organism>
<protein>
    <submittedName>
        <fullName evidence="1">ATP-dependent DNA ligase</fullName>
    </submittedName>
</protein>
<keyword evidence="1" id="KW-0436">Ligase</keyword>
<dbReference type="OrthoDB" id="9802472at2"/>
<dbReference type="RefSeq" id="WP_096356729.1">
    <property type="nucleotide sequence ID" value="NZ_AP014946.1"/>
</dbReference>
<sequence length="68" mass="7665">MSSRKRPAAPAGFPGFLEPAKPNLLKVAPYDEKWIHEVKFDGYRIQAGIHASEVTLWTRNGYDYTIAS</sequence>
<name>A0A0S3PX41_9BRAD</name>
<evidence type="ECO:0000313" key="1">
    <source>
        <dbReference type="EMBL" id="BAT60487.1"/>
    </source>
</evidence>
<keyword evidence="2" id="KW-1185">Reference proteome</keyword>
<dbReference type="Gene3D" id="3.30.470.30">
    <property type="entry name" value="DNA ligase/mRNA capping enzyme"/>
    <property type="match status" value="1"/>
</dbReference>
<dbReference type="EMBL" id="AP014946">
    <property type="protein sequence ID" value="BAT60487.1"/>
    <property type="molecule type" value="Genomic_DNA"/>
</dbReference>
<dbReference type="KEGG" id="vgo:GJW-30_1_03031"/>
<reference evidence="1 2" key="1">
    <citation type="submission" date="2015-08" db="EMBL/GenBank/DDBJ databases">
        <title>Investigation of the bacterial diversity of lava forest soil.</title>
        <authorList>
            <person name="Lee J.S."/>
        </authorList>
    </citation>
    <scope>NUCLEOTIDE SEQUENCE [LARGE SCALE GENOMIC DNA]</scope>
    <source>
        <strain evidence="1 2">GJW-30</strain>
    </source>
</reference>
<dbReference type="SUPFAM" id="SSF56091">
    <property type="entry name" value="DNA ligase/mRNA capping enzyme, catalytic domain"/>
    <property type="match status" value="1"/>
</dbReference>
<proteinExistence type="predicted"/>
<dbReference type="AlphaFoldDB" id="A0A0S3PX41"/>
<accession>A0A0S3PX41</accession>
<dbReference type="Proteomes" id="UP000236884">
    <property type="component" value="Chromosome"/>
</dbReference>
<dbReference type="GO" id="GO:0016874">
    <property type="term" value="F:ligase activity"/>
    <property type="evidence" value="ECO:0007669"/>
    <property type="project" value="UniProtKB-KW"/>
</dbReference>